<name>A0AAV4P3C5_CAEEX</name>
<dbReference type="EMBL" id="BPLR01003882">
    <property type="protein sequence ID" value="GIX89712.1"/>
    <property type="molecule type" value="Genomic_DNA"/>
</dbReference>
<proteinExistence type="predicted"/>
<gene>
    <name evidence="2" type="ORF">CEXT_146591</name>
</gene>
<feature type="compositionally biased region" description="Basic and acidic residues" evidence="1">
    <location>
        <begin position="113"/>
        <end position="129"/>
    </location>
</feature>
<accession>A0AAV4P3C5</accession>
<protein>
    <submittedName>
        <fullName evidence="2">Uncharacterized protein</fullName>
    </submittedName>
</protein>
<comment type="caution">
    <text evidence="2">The sequence shown here is derived from an EMBL/GenBank/DDBJ whole genome shotgun (WGS) entry which is preliminary data.</text>
</comment>
<keyword evidence="3" id="KW-1185">Reference proteome</keyword>
<feature type="region of interest" description="Disordered" evidence="1">
    <location>
        <begin position="60"/>
        <end position="129"/>
    </location>
</feature>
<organism evidence="2 3">
    <name type="scientific">Caerostris extrusa</name>
    <name type="common">Bark spider</name>
    <name type="synonym">Caerostris bankana</name>
    <dbReference type="NCBI Taxonomy" id="172846"/>
    <lineage>
        <taxon>Eukaryota</taxon>
        <taxon>Metazoa</taxon>
        <taxon>Ecdysozoa</taxon>
        <taxon>Arthropoda</taxon>
        <taxon>Chelicerata</taxon>
        <taxon>Arachnida</taxon>
        <taxon>Araneae</taxon>
        <taxon>Araneomorphae</taxon>
        <taxon>Entelegynae</taxon>
        <taxon>Araneoidea</taxon>
        <taxon>Araneidae</taxon>
        <taxon>Caerostris</taxon>
    </lineage>
</organism>
<sequence length="129" mass="14531">MGMPLMFLGPLSLHPLTNHHCQKSSRCYCCDSVPLERDNGGKLPNHCKIDRIETVTGCNSKDPEGVVLKSGNDMRRRKTESGPSFPGRPQQSASGPDKTCTKRKGREITQFQSRDRKLKQYQEDNRGIQ</sequence>
<evidence type="ECO:0000313" key="2">
    <source>
        <dbReference type="EMBL" id="GIX89712.1"/>
    </source>
</evidence>
<evidence type="ECO:0000313" key="3">
    <source>
        <dbReference type="Proteomes" id="UP001054945"/>
    </source>
</evidence>
<reference evidence="2 3" key="1">
    <citation type="submission" date="2021-06" db="EMBL/GenBank/DDBJ databases">
        <title>Caerostris extrusa draft genome.</title>
        <authorList>
            <person name="Kono N."/>
            <person name="Arakawa K."/>
        </authorList>
    </citation>
    <scope>NUCLEOTIDE SEQUENCE [LARGE SCALE GENOMIC DNA]</scope>
</reference>
<dbReference type="AlphaFoldDB" id="A0AAV4P3C5"/>
<evidence type="ECO:0000256" key="1">
    <source>
        <dbReference type="SAM" id="MobiDB-lite"/>
    </source>
</evidence>
<dbReference type="Proteomes" id="UP001054945">
    <property type="component" value="Unassembled WGS sequence"/>
</dbReference>